<dbReference type="PROSITE" id="PS50113">
    <property type="entry name" value="PAC"/>
    <property type="match status" value="1"/>
</dbReference>
<dbReference type="SMART" id="SM00091">
    <property type="entry name" value="PAS"/>
    <property type="match status" value="1"/>
</dbReference>
<dbReference type="Pfam" id="PF00990">
    <property type="entry name" value="GGDEF"/>
    <property type="match status" value="1"/>
</dbReference>
<proteinExistence type="predicted"/>
<dbReference type="SMART" id="SM00052">
    <property type="entry name" value="EAL"/>
    <property type="match status" value="1"/>
</dbReference>
<dbReference type="SMART" id="SM00267">
    <property type="entry name" value="GGDEF"/>
    <property type="match status" value="1"/>
</dbReference>
<dbReference type="Gene3D" id="3.30.70.270">
    <property type="match status" value="1"/>
</dbReference>
<dbReference type="EMBL" id="UOFN01000112">
    <property type="protein sequence ID" value="VAW79471.1"/>
    <property type="molecule type" value="Genomic_DNA"/>
</dbReference>
<name>A0A3B0YJ86_9ZZZZ</name>
<evidence type="ECO:0000259" key="4">
    <source>
        <dbReference type="PROSITE" id="PS50887"/>
    </source>
</evidence>
<dbReference type="PANTHER" id="PTHR44757:SF2">
    <property type="entry name" value="BIOFILM ARCHITECTURE MAINTENANCE PROTEIN MBAA"/>
    <property type="match status" value="1"/>
</dbReference>
<protein>
    <submittedName>
        <fullName evidence="5">Diguanylate cyclase/phosphodiesterase (GGDEF &amp; EAL domains) with PAS/PAC sensor(S)</fullName>
    </submittedName>
</protein>
<dbReference type="InterPro" id="IPR035919">
    <property type="entry name" value="EAL_sf"/>
</dbReference>
<dbReference type="InterPro" id="IPR029787">
    <property type="entry name" value="Nucleotide_cyclase"/>
</dbReference>
<dbReference type="PROSITE" id="PS50887">
    <property type="entry name" value="GGDEF"/>
    <property type="match status" value="1"/>
</dbReference>
<dbReference type="SUPFAM" id="SSF55073">
    <property type="entry name" value="Nucleotide cyclase"/>
    <property type="match status" value="1"/>
</dbReference>
<dbReference type="Pfam" id="PF00563">
    <property type="entry name" value="EAL"/>
    <property type="match status" value="1"/>
</dbReference>
<dbReference type="NCBIfam" id="TIGR00254">
    <property type="entry name" value="GGDEF"/>
    <property type="match status" value="1"/>
</dbReference>
<evidence type="ECO:0000313" key="5">
    <source>
        <dbReference type="EMBL" id="VAW79471.1"/>
    </source>
</evidence>
<dbReference type="NCBIfam" id="TIGR00229">
    <property type="entry name" value="sensory_box"/>
    <property type="match status" value="1"/>
</dbReference>
<organism evidence="5">
    <name type="scientific">hydrothermal vent metagenome</name>
    <dbReference type="NCBI Taxonomy" id="652676"/>
    <lineage>
        <taxon>unclassified sequences</taxon>
        <taxon>metagenomes</taxon>
        <taxon>ecological metagenomes</taxon>
    </lineage>
</organism>
<dbReference type="InterPro" id="IPR013767">
    <property type="entry name" value="PAS_fold"/>
</dbReference>
<evidence type="ECO:0000259" key="3">
    <source>
        <dbReference type="PROSITE" id="PS50883"/>
    </source>
</evidence>
<dbReference type="InterPro" id="IPR043128">
    <property type="entry name" value="Rev_trsase/Diguanyl_cyclase"/>
</dbReference>
<dbReference type="InterPro" id="IPR001633">
    <property type="entry name" value="EAL_dom"/>
</dbReference>
<dbReference type="AlphaFoldDB" id="A0A3B0YJ86"/>
<dbReference type="CDD" id="cd00130">
    <property type="entry name" value="PAS"/>
    <property type="match status" value="1"/>
</dbReference>
<accession>A0A3B0YJ86</accession>
<dbReference type="PANTHER" id="PTHR44757">
    <property type="entry name" value="DIGUANYLATE CYCLASE DGCP"/>
    <property type="match status" value="1"/>
</dbReference>
<dbReference type="SUPFAM" id="SSF141868">
    <property type="entry name" value="EAL domain-like"/>
    <property type="match status" value="1"/>
</dbReference>
<feature type="domain" description="PAS" evidence="1">
    <location>
        <begin position="18"/>
        <end position="64"/>
    </location>
</feature>
<evidence type="ECO:0000259" key="1">
    <source>
        <dbReference type="PROSITE" id="PS50112"/>
    </source>
</evidence>
<reference evidence="5" key="1">
    <citation type="submission" date="2018-06" db="EMBL/GenBank/DDBJ databases">
        <authorList>
            <person name="Zhirakovskaya E."/>
        </authorList>
    </citation>
    <scope>NUCLEOTIDE SEQUENCE</scope>
</reference>
<dbReference type="CDD" id="cd01948">
    <property type="entry name" value="EAL"/>
    <property type="match status" value="1"/>
</dbReference>
<dbReference type="Gene3D" id="3.30.450.20">
    <property type="entry name" value="PAS domain"/>
    <property type="match status" value="1"/>
</dbReference>
<dbReference type="FunFam" id="3.20.20.450:FF:000001">
    <property type="entry name" value="Cyclic di-GMP phosphodiesterase yahA"/>
    <property type="match status" value="1"/>
</dbReference>
<feature type="domain" description="EAL" evidence="3">
    <location>
        <begin position="318"/>
        <end position="573"/>
    </location>
</feature>
<dbReference type="InterPro" id="IPR001610">
    <property type="entry name" value="PAC"/>
</dbReference>
<dbReference type="SUPFAM" id="SSF55785">
    <property type="entry name" value="PYP-like sensor domain (PAS domain)"/>
    <property type="match status" value="1"/>
</dbReference>
<dbReference type="PROSITE" id="PS50112">
    <property type="entry name" value="PAS"/>
    <property type="match status" value="1"/>
</dbReference>
<dbReference type="InterPro" id="IPR000700">
    <property type="entry name" value="PAS-assoc_C"/>
</dbReference>
<dbReference type="CDD" id="cd01949">
    <property type="entry name" value="GGDEF"/>
    <property type="match status" value="1"/>
</dbReference>
<sequence>MPANHNKSADTRSVQDVDLDKYLRVIEQSAELVMITDSRGTIEYVNKSFELATGFRHEEVTGKTPRILKSGLQDTQFYDRLWTTLLSGKAFCDIVINRRKNGNLYYEEKTITPLRDPNTKEITHFISTGRDITQQINTDSKLRQIVNFNPLTGLPNRFLLKERFERALLTADKYNKPLALVVMDLDRFHKVNDTFGHETGDLILKQLANRLRKLTSSESILAHLGSDVFSLVFETSGITGRIPDWIQTFFEVLTPPFVTDDKDIYCSAALGISLYPQDGADVSTMLRNAETAMYRAKKLGPNSYQFYTSDMNVHSVRQFEMESALRRALERDEFSLHYQPQIDTNSGVMTGIEALLRWESQKLGLMMPNEFIPLLEETGLILPVGEWVIDTACRDLSRWYNTAGATNLRVAVNLSALQFQDPDLLHIIKSAVQTCRLPPHALELEITESVVMQDQKHTIQQLKILNANGFRLAIDDFGTGYSSLSYLKHFPVHTLKLAQPFVHGLPEDPGDVAITRAVIALAHNLGLEVVAEGVETLAQFEFLKTEMCDFVQGYLWSKPLPGKELEAILSDGTSFCPSVWK</sequence>
<dbReference type="GO" id="GO:0006355">
    <property type="term" value="P:regulation of DNA-templated transcription"/>
    <property type="evidence" value="ECO:0007669"/>
    <property type="project" value="InterPro"/>
</dbReference>
<feature type="domain" description="GGDEF" evidence="4">
    <location>
        <begin position="176"/>
        <end position="309"/>
    </location>
</feature>
<feature type="domain" description="PAC" evidence="2">
    <location>
        <begin position="90"/>
        <end position="144"/>
    </location>
</feature>
<dbReference type="PROSITE" id="PS50883">
    <property type="entry name" value="EAL"/>
    <property type="match status" value="1"/>
</dbReference>
<dbReference type="InterPro" id="IPR035965">
    <property type="entry name" value="PAS-like_dom_sf"/>
</dbReference>
<dbReference type="InterPro" id="IPR000014">
    <property type="entry name" value="PAS"/>
</dbReference>
<dbReference type="InterPro" id="IPR052155">
    <property type="entry name" value="Biofilm_reg_signaling"/>
</dbReference>
<dbReference type="Pfam" id="PF00989">
    <property type="entry name" value="PAS"/>
    <property type="match status" value="1"/>
</dbReference>
<dbReference type="InterPro" id="IPR000160">
    <property type="entry name" value="GGDEF_dom"/>
</dbReference>
<dbReference type="SMART" id="SM00086">
    <property type="entry name" value="PAC"/>
    <property type="match status" value="1"/>
</dbReference>
<evidence type="ECO:0000259" key="2">
    <source>
        <dbReference type="PROSITE" id="PS50113"/>
    </source>
</evidence>
<dbReference type="Gene3D" id="3.20.20.450">
    <property type="entry name" value="EAL domain"/>
    <property type="match status" value="1"/>
</dbReference>
<gene>
    <name evidence="5" type="ORF">MNBD_GAMMA15-2543</name>
</gene>